<keyword evidence="3" id="KW-0808">Transferase</keyword>
<dbReference type="GO" id="GO:0005524">
    <property type="term" value="F:ATP binding"/>
    <property type="evidence" value="ECO:0007669"/>
    <property type="project" value="UniProtKB-KW"/>
</dbReference>
<reference evidence="10" key="1">
    <citation type="journal article" date="2023" name="bioRxiv">
        <title>Improved chromosome-level genome assembly for marigold (Tagetes erecta).</title>
        <authorList>
            <person name="Jiang F."/>
            <person name="Yuan L."/>
            <person name="Wang S."/>
            <person name="Wang H."/>
            <person name="Xu D."/>
            <person name="Wang A."/>
            <person name="Fan W."/>
        </authorList>
    </citation>
    <scope>NUCLEOTIDE SEQUENCE</scope>
    <source>
        <strain evidence="10">WSJ</strain>
        <tissue evidence="10">Leaf</tissue>
    </source>
</reference>
<keyword evidence="11" id="KW-1185">Reference proteome</keyword>
<evidence type="ECO:0000256" key="5">
    <source>
        <dbReference type="ARBA" id="ARBA00022777"/>
    </source>
</evidence>
<dbReference type="SMART" id="SM00220">
    <property type="entry name" value="S_TKc"/>
    <property type="match status" value="1"/>
</dbReference>
<dbReference type="FunFam" id="1.10.510.10:FF:001023">
    <property type="entry name" value="Os07g0541700 protein"/>
    <property type="match status" value="1"/>
</dbReference>
<evidence type="ECO:0000256" key="2">
    <source>
        <dbReference type="ARBA" id="ARBA00022527"/>
    </source>
</evidence>
<sequence length="408" mass="47176">MGIMIWIQEVMMSNNSKEVMMSKNPKESCIAHVPQPTCHYLIYEYMDNGSLHDLFNQVQNGRRELDWLTRYKIALGVASGLEYLHVSITQHIVHRDIKPVNVLLDENMEAIIADFGFAHYIPEADTHFWGFLLEVLVNGKLPTYNFFRDVVSTGIMIWIQEVMMSINPKEVMISNNPKESSIAHVLQPTYLYLIYEYMDNGNLHDLLKQVQNGRRELDWLARYKINLVVAFGLEYLHVSITKLIVHRDIKPVNVLLDENMEAIIADFGRKLDWLARYKIALGVASRLEYLHVSITSHIVHRDIKPVSVLLEENMEARNADFGFAHYIPKECTHARARLDYKIQDCFGGSIRALEYLHVSITQHIVHRDIKPVNVLLDENMEARIADFGFAHYIPEADMHVTFSQVAET</sequence>
<dbReference type="EMBL" id="JAUHHV010000001">
    <property type="protein sequence ID" value="KAK1434785.1"/>
    <property type="molecule type" value="Genomic_DNA"/>
</dbReference>
<comment type="catalytic activity">
    <reaction evidence="8">
        <text>L-seryl-[protein] + ATP = O-phospho-L-seryl-[protein] + ADP + H(+)</text>
        <dbReference type="Rhea" id="RHEA:17989"/>
        <dbReference type="Rhea" id="RHEA-COMP:9863"/>
        <dbReference type="Rhea" id="RHEA-COMP:11604"/>
        <dbReference type="ChEBI" id="CHEBI:15378"/>
        <dbReference type="ChEBI" id="CHEBI:29999"/>
        <dbReference type="ChEBI" id="CHEBI:30616"/>
        <dbReference type="ChEBI" id="CHEBI:83421"/>
        <dbReference type="ChEBI" id="CHEBI:456216"/>
        <dbReference type="EC" id="2.7.11.1"/>
    </reaction>
</comment>
<gene>
    <name evidence="10" type="ORF">QVD17_00538</name>
</gene>
<dbReference type="InterPro" id="IPR000719">
    <property type="entry name" value="Prot_kinase_dom"/>
</dbReference>
<dbReference type="InterPro" id="IPR052059">
    <property type="entry name" value="CR_Ser/Thr_kinase"/>
</dbReference>
<accession>A0AAD8LBS2</accession>
<dbReference type="PANTHER" id="PTHR47973">
    <property type="entry name" value="CYSTEINE-RICH RECEPTOR-LIKE PROTEIN KINASE 3"/>
    <property type="match status" value="1"/>
</dbReference>
<dbReference type="SUPFAM" id="SSF56112">
    <property type="entry name" value="Protein kinase-like (PK-like)"/>
    <property type="match status" value="4"/>
</dbReference>
<evidence type="ECO:0000256" key="3">
    <source>
        <dbReference type="ARBA" id="ARBA00022679"/>
    </source>
</evidence>
<dbReference type="InterPro" id="IPR011009">
    <property type="entry name" value="Kinase-like_dom_sf"/>
</dbReference>
<evidence type="ECO:0000256" key="8">
    <source>
        <dbReference type="ARBA" id="ARBA00048679"/>
    </source>
</evidence>
<comment type="catalytic activity">
    <reaction evidence="7">
        <text>L-threonyl-[protein] + ATP = O-phospho-L-threonyl-[protein] + ADP + H(+)</text>
        <dbReference type="Rhea" id="RHEA:46608"/>
        <dbReference type="Rhea" id="RHEA-COMP:11060"/>
        <dbReference type="Rhea" id="RHEA-COMP:11605"/>
        <dbReference type="ChEBI" id="CHEBI:15378"/>
        <dbReference type="ChEBI" id="CHEBI:30013"/>
        <dbReference type="ChEBI" id="CHEBI:30616"/>
        <dbReference type="ChEBI" id="CHEBI:61977"/>
        <dbReference type="ChEBI" id="CHEBI:456216"/>
        <dbReference type="EC" id="2.7.11.1"/>
    </reaction>
</comment>
<organism evidence="10 11">
    <name type="scientific">Tagetes erecta</name>
    <name type="common">African marigold</name>
    <dbReference type="NCBI Taxonomy" id="13708"/>
    <lineage>
        <taxon>Eukaryota</taxon>
        <taxon>Viridiplantae</taxon>
        <taxon>Streptophyta</taxon>
        <taxon>Embryophyta</taxon>
        <taxon>Tracheophyta</taxon>
        <taxon>Spermatophyta</taxon>
        <taxon>Magnoliopsida</taxon>
        <taxon>eudicotyledons</taxon>
        <taxon>Gunneridae</taxon>
        <taxon>Pentapetalae</taxon>
        <taxon>asterids</taxon>
        <taxon>campanulids</taxon>
        <taxon>Asterales</taxon>
        <taxon>Asteraceae</taxon>
        <taxon>Asteroideae</taxon>
        <taxon>Heliantheae alliance</taxon>
        <taxon>Tageteae</taxon>
        <taxon>Tagetes</taxon>
    </lineage>
</organism>
<evidence type="ECO:0000313" key="10">
    <source>
        <dbReference type="EMBL" id="KAK1434785.1"/>
    </source>
</evidence>
<comment type="caution">
    <text evidence="10">The sequence shown here is derived from an EMBL/GenBank/DDBJ whole genome shotgun (WGS) entry which is preliminary data.</text>
</comment>
<evidence type="ECO:0000256" key="4">
    <source>
        <dbReference type="ARBA" id="ARBA00022741"/>
    </source>
</evidence>
<name>A0AAD8LBS2_TARER</name>
<dbReference type="EC" id="2.7.11.1" evidence="1"/>
<evidence type="ECO:0000313" key="11">
    <source>
        <dbReference type="Proteomes" id="UP001229421"/>
    </source>
</evidence>
<evidence type="ECO:0000256" key="6">
    <source>
        <dbReference type="ARBA" id="ARBA00022840"/>
    </source>
</evidence>
<protein>
    <recommendedName>
        <fullName evidence="1">non-specific serine/threonine protein kinase</fullName>
        <ecNumber evidence="1">2.7.11.1</ecNumber>
    </recommendedName>
</protein>
<dbReference type="Proteomes" id="UP001229421">
    <property type="component" value="Unassembled WGS sequence"/>
</dbReference>
<keyword evidence="6" id="KW-0067">ATP-binding</keyword>
<dbReference type="PROSITE" id="PS50011">
    <property type="entry name" value="PROTEIN_KINASE_DOM"/>
    <property type="match status" value="2"/>
</dbReference>
<dbReference type="PROSITE" id="PS00108">
    <property type="entry name" value="PROTEIN_KINASE_ST"/>
    <property type="match status" value="3"/>
</dbReference>
<keyword evidence="5" id="KW-0418">Kinase</keyword>
<feature type="domain" description="Protein kinase" evidence="9">
    <location>
        <begin position="225"/>
        <end position="408"/>
    </location>
</feature>
<dbReference type="Gene3D" id="1.10.510.10">
    <property type="entry name" value="Transferase(Phosphotransferase) domain 1"/>
    <property type="match status" value="4"/>
</dbReference>
<evidence type="ECO:0000259" key="9">
    <source>
        <dbReference type="PROSITE" id="PS50011"/>
    </source>
</evidence>
<evidence type="ECO:0000256" key="1">
    <source>
        <dbReference type="ARBA" id="ARBA00012513"/>
    </source>
</evidence>
<dbReference type="AlphaFoldDB" id="A0AAD8LBS2"/>
<dbReference type="Pfam" id="PF00069">
    <property type="entry name" value="Pkinase"/>
    <property type="match status" value="3"/>
</dbReference>
<dbReference type="InterPro" id="IPR008271">
    <property type="entry name" value="Ser/Thr_kinase_AS"/>
</dbReference>
<keyword evidence="4" id="KW-0547">Nucleotide-binding</keyword>
<proteinExistence type="predicted"/>
<evidence type="ECO:0000256" key="7">
    <source>
        <dbReference type="ARBA" id="ARBA00047899"/>
    </source>
</evidence>
<feature type="domain" description="Protein kinase" evidence="9">
    <location>
        <begin position="1"/>
        <end position="236"/>
    </location>
</feature>
<dbReference type="GO" id="GO:0004674">
    <property type="term" value="F:protein serine/threonine kinase activity"/>
    <property type="evidence" value="ECO:0007669"/>
    <property type="project" value="UniProtKB-KW"/>
</dbReference>
<keyword evidence="2" id="KW-0723">Serine/threonine-protein kinase</keyword>